<sequence length="146" mass="16238">MSSTGLDAFDKTLQTTHIWLDEVMDTVGPDRSVAWHVLGAVLRALRDRLPLELAAHLGAQLPLLVRGTYYDQFRPGHMPERSHTVDEFLACVAVNLGGIRPLNVRQATRSVFAVVGKHVTLEQADKVKRALPERIRELWPAPGEAI</sequence>
<dbReference type="EMBL" id="JAPDNT010000004">
    <property type="protein sequence ID" value="MCW3474585.1"/>
    <property type="molecule type" value="Genomic_DNA"/>
</dbReference>
<comment type="caution">
    <text evidence="1">The sequence shown here is derived from an EMBL/GenBank/DDBJ whole genome shotgun (WGS) entry which is preliminary data.</text>
</comment>
<dbReference type="Gene3D" id="1.10.490.110">
    <property type="entry name" value="Uncharacterized conserved protein DUF2267"/>
    <property type="match status" value="1"/>
</dbReference>
<protein>
    <submittedName>
        <fullName evidence="1">DUF2267 domain-containing protein</fullName>
    </submittedName>
</protein>
<dbReference type="InterPro" id="IPR038282">
    <property type="entry name" value="DUF2267_sf"/>
</dbReference>
<evidence type="ECO:0000313" key="2">
    <source>
        <dbReference type="Proteomes" id="UP001165679"/>
    </source>
</evidence>
<name>A0AA41YL22_9PROT</name>
<proteinExistence type="predicted"/>
<dbReference type="RefSeq" id="WP_264713226.1">
    <property type="nucleotide sequence ID" value="NZ_JAPDNT010000004.1"/>
</dbReference>
<dbReference type="InterPro" id="IPR018727">
    <property type="entry name" value="DUF2267"/>
</dbReference>
<evidence type="ECO:0000313" key="1">
    <source>
        <dbReference type="EMBL" id="MCW3474585.1"/>
    </source>
</evidence>
<reference evidence="1" key="1">
    <citation type="submission" date="2022-09" db="EMBL/GenBank/DDBJ databases">
        <title>Rhodovastum sp. nov. RN2-1 isolated from soil in Seongnam, South Korea.</title>
        <authorList>
            <person name="Le N.T."/>
        </authorList>
    </citation>
    <scope>NUCLEOTIDE SEQUENCE</scope>
    <source>
        <strain evidence="1">RN2-1</strain>
    </source>
</reference>
<keyword evidence="2" id="KW-1185">Reference proteome</keyword>
<dbReference type="AlphaFoldDB" id="A0AA41YL22"/>
<reference evidence="1" key="2">
    <citation type="submission" date="2022-10" db="EMBL/GenBank/DDBJ databases">
        <authorList>
            <person name="Trinh H.N."/>
        </authorList>
    </citation>
    <scope>NUCLEOTIDE SEQUENCE</scope>
    <source>
        <strain evidence="1">RN2-1</strain>
    </source>
</reference>
<gene>
    <name evidence="1" type="ORF">OL599_08300</name>
</gene>
<dbReference type="Pfam" id="PF10025">
    <property type="entry name" value="DUF2267"/>
    <property type="match status" value="1"/>
</dbReference>
<accession>A0AA41YL22</accession>
<organism evidence="1 2">
    <name type="scientific">Limobrevibacterium gyesilva</name>
    <dbReference type="NCBI Taxonomy" id="2991712"/>
    <lineage>
        <taxon>Bacteria</taxon>
        <taxon>Pseudomonadati</taxon>
        <taxon>Pseudomonadota</taxon>
        <taxon>Alphaproteobacteria</taxon>
        <taxon>Acetobacterales</taxon>
        <taxon>Acetobacteraceae</taxon>
        <taxon>Limobrevibacterium</taxon>
    </lineage>
</organism>
<dbReference type="Proteomes" id="UP001165679">
    <property type="component" value="Unassembled WGS sequence"/>
</dbReference>